<evidence type="ECO:0000313" key="3">
    <source>
        <dbReference type="Proteomes" id="UP000637819"/>
    </source>
</evidence>
<feature type="region of interest" description="Disordered" evidence="1">
    <location>
        <begin position="124"/>
        <end position="150"/>
    </location>
</feature>
<evidence type="ECO:0000313" key="2">
    <source>
        <dbReference type="EMBL" id="QRV13821.1"/>
    </source>
</evidence>
<proteinExistence type="predicted"/>
<accession>A0A8T8DX16</accession>
<dbReference type="RefSeq" id="WP_204746771.1">
    <property type="nucleotide sequence ID" value="NZ_CP069188.1"/>
</dbReference>
<evidence type="ECO:0000256" key="1">
    <source>
        <dbReference type="SAM" id="MobiDB-lite"/>
    </source>
</evidence>
<dbReference type="KEGG" id="hsal:JMJ58_12750"/>
<dbReference type="GeneID" id="62876008"/>
<gene>
    <name evidence="2" type="ORF">JMJ58_12750</name>
</gene>
<dbReference type="OrthoDB" id="230305at2157"/>
<sequence length="150" mass="16182">MTDAAAVPFPFPRWEGERATHLTVAPDDSIYVVPSGAHERLHRIVIGDRDVTERFDGLRGTKVELALTGWVQLQSDRLTDRVNVDAPDGFDDAALLERFARLHDAGSVAVARYPSGTVVASPPAELTLPGRGARVPVSVPDGRASTDDSR</sequence>
<dbReference type="Proteomes" id="UP000637819">
    <property type="component" value="Chromosome"/>
</dbReference>
<name>A0A8T8DX16_9EURY</name>
<protein>
    <submittedName>
        <fullName evidence="2">Uncharacterized protein</fullName>
    </submittedName>
</protein>
<organism evidence="2 3">
    <name type="scientific">Haloterrigena salifodinae</name>
    <dbReference type="NCBI Taxonomy" id="2675099"/>
    <lineage>
        <taxon>Archaea</taxon>
        <taxon>Methanobacteriati</taxon>
        <taxon>Methanobacteriota</taxon>
        <taxon>Stenosarchaea group</taxon>
        <taxon>Halobacteria</taxon>
        <taxon>Halobacteriales</taxon>
        <taxon>Natrialbaceae</taxon>
        <taxon>Haloterrigena</taxon>
    </lineage>
</organism>
<keyword evidence="3" id="KW-1185">Reference proteome</keyword>
<dbReference type="AlphaFoldDB" id="A0A8T8DX16"/>
<reference evidence="2 3" key="1">
    <citation type="submission" date="2021-01" db="EMBL/GenBank/DDBJ databases">
        <title>Genome Sequence and Methylation Pattern of Haloterrigena salifodinae BOL5-1, An Extremely Halophilic Archaeon from a Bolivian Salt Mine.</title>
        <authorList>
            <person name="DasSarma P."/>
            <person name="Anton B.P."/>
            <person name="DasSarma S.L."/>
            <person name="von Ehrenheim H.A.L."/>
            <person name="Martinez F.L."/>
            <person name="Guzman D."/>
            <person name="Roberts R.J."/>
            <person name="DasSarma S."/>
        </authorList>
    </citation>
    <scope>NUCLEOTIDE SEQUENCE [LARGE SCALE GENOMIC DNA]</scope>
    <source>
        <strain evidence="2 3">BOL5-1</strain>
    </source>
</reference>
<dbReference type="EMBL" id="CP069188">
    <property type="protein sequence ID" value="QRV13821.1"/>
    <property type="molecule type" value="Genomic_DNA"/>
</dbReference>